<proteinExistence type="predicted"/>
<feature type="transmembrane region" description="Helical" evidence="1">
    <location>
        <begin position="35"/>
        <end position="53"/>
    </location>
</feature>
<sequence length="148" mass="16711">MLGEKNADGLDKALFPHERHRGGLWVRRRTSRTNAFLAFLAAPPGGMALRLIWPLLALHAKISLHSESVCGSWTIPVLFLPCSFSFLYISFFPSLIFVVINSPRWRICDWQLHTYSEHDARGNAAVKAKTVVDNSGSWNGIFRTLFLN</sequence>
<keyword evidence="1" id="KW-0812">Transmembrane</keyword>
<dbReference type="EMBL" id="ML738339">
    <property type="protein sequence ID" value="KAE8311763.1"/>
    <property type="molecule type" value="Genomic_DNA"/>
</dbReference>
<keyword evidence="3" id="KW-1185">Reference proteome</keyword>
<evidence type="ECO:0000256" key="1">
    <source>
        <dbReference type="SAM" id="Phobius"/>
    </source>
</evidence>
<dbReference type="Proteomes" id="UP000325433">
    <property type="component" value="Unassembled WGS sequence"/>
</dbReference>
<evidence type="ECO:0000313" key="2">
    <source>
        <dbReference type="EMBL" id="KAE8311763.1"/>
    </source>
</evidence>
<feature type="transmembrane region" description="Helical" evidence="1">
    <location>
        <begin position="73"/>
        <end position="100"/>
    </location>
</feature>
<gene>
    <name evidence="2" type="ORF">BDV41DRAFT_313781</name>
</gene>
<name>A0A5N6VTA7_9EURO</name>
<reference evidence="3" key="1">
    <citation type="submission" date="2019-04" db="EMBL/GenBank/DDBJ databases">
        <title>Friends and foes A comparative genomics studyof 23 Aspergillus species from section Flavi.</title>
        <authorList>
            <consortium name="DOE Joint Genome Institute"/>
            <person name="Kjaerbolling I."/>
            <person name="Vesth T."/>
            <person name="Frisvad J.C."/>
            <person name="Nybo J.L."/>
            <person name="Theobald S."/>
            <person name="Kildgaard S."/>
            <person name="Isbrandt T."/>
            <person name="Kuo A."/>
            <person name="Sato A."/>
            <person name="Lyhne E.K."/>
            <person name="Kogle M.E."/>
            <person name="Wiebenga A."/>
            <person name="Kun R.S."/>
            <person name="Lubbers R.J."/>
            <person name="Makela M.R."/>
            <person name="Barry K."/>
            <person name="Chovatia M."/>
            <person name="Clum A."/>
            <person name="Daum C."/>
            <person name="Haridas S."/>
            <person name="He G."/>
            <person name="LaButti K."/>
            <person name="Lipzen A."/>
            <person name="Mondo S."/>
            <person name="Riley R."/>
            <person name="Salamov A."/>
            <person name="Simmons B.A."/>
            <person name="Magnuson J.K."/>
            <person name="Henrissat B."/>
            <person name="Mortensen U.H."/>
            <person name="Larsen T.O."/>
            <person name="Devries R.P."/>
            <person name="Grigoriev I.V."/>
            <person name="Machida M."/>
            <person name="Baker S.E."/>
            <person name="Andersen M.R."/>
        </authorList>
    </citation>
    <scope>NUCLEOTIDE SEQUENCE [LARGE SCALE GENOMIC DNA]</scope>
    <source>
        <strain evidence="3">CBS 130015</strain>
    </source>
</reference>
<accession>A0A5N6VTA7</accession>
<keyword evidence="1" id="KW-1133">Transmembrane helix</keyword>
<protein>
    <submittedName>
        <fullName evidence="2">Uncharacterized protein</fullName>
    </submittedName>
</protein>
<evidence type="ECO:0000313" key="3">
    <source>
        <dbReference type="Proteomes" id="UP000325433"/>
    </source>
</evidence>
<dbReference type="AlphaFoldDB" id="A0A5N6VTA7"/>
<organism evidence="2 3">
    <name type="scientific">Aspergillus transmontanensis</name>
    <dbReference type="NCBI Taxonomy" id="1034304"/>
    <lineage>
        <taxon>Eukaryota</taxon>
        <taxon>Fungi</taxon>
        <taxon>Dikarya</taxon>
        <taxon>Ascomycota</taxon>
        <taxon>Pezizomycotina</taxon>
        <taxon>Eurotiomycetes</taxon>
        <taxon>Eurotiomycetidae</taxon>
        <taxon>Eurotiales</taxon>
        <taxon>Aspergillaceae</taxon>
        <taxon>Aspergillus</taxon>
        <taxon>Aspergillus subgen. Circumdati</taxon>
    </lineage>
</organism>
<keyword evidence="1" id="KW-0472">Membrane</keyword>